<evidence type="ECO:0000256" key="5">
    <source>
        <dbReference type="ARBA" id="ARBA00022806"/>
    </source>
</evidence>
<dbReference type="InterPro" id="IPR044774">
    <property type="entry name" value="Suv3_DEXQc"/>
</dbReference>
<dbReference type="Gene3D" id="1.20.272.40">
    <property type="match status" value="1"/>
</dbReference>
<dbReference type="FunFam" id="3.40.50.300:FF:000269">
    <property type="entry name" value="ATP-dependent RNA helicase SUPV3L1, mitochondrial"/>
    <property type="match status" value="1"/>
</dbReference>
<dbReference type="Pfam" id="PF22527">
    <property type="entry name" value="DEXQc_Suv3"/>
    <property type="match status" value="1"/>
</dbReference>
<dbReference type="EMBL" id="ML220120">
    <property type="protein sequence ID" value="TGZ81251.1"/>
    <property type="molecule type" value="Genomic_DNA"/>
</dbReference>
<evidence type="ECO:0000256" key="11">
    <source>
        <dbReference type="SAM" id="MobiDB-lite"/>
    </source>
</evidence>
<dbReference type="GO" id="GO:0005524">
    <property type="term" value="F:ATP binding"/>
    <property type="evidence" value="ECO:0007669"/>
    <property type="project" value="UniProtKB-KW"/>
</dbReference>
<keyword evidence="10" id="KW-0862">Zinc</keyword>
<dbReference type="Pfam" id="PF00098">
    <property type="entry name" value="zf-CCHC"/>
    <property type="match status" value="1"/>
</dbReference>
<evidence type="ECO:0000259" key="13">
    <source>
        <dbReference type="PROSITE" id="PS51194"/>
    </source>
</evidence>
<feature type="compositionally biased region" description="Basic residues" evidence="11">
    <location>
        <begin position="904"/>
        <end position="915"/>
    </location>
</feature>
<dbReference type="PANTHER" id="PTHR12131:SF1">
    <property type="entry name" value="ATP-DEPENDENT RNA HELICASE SUPV3L1, MITOCHONDRIAL-RELATED"/>
    <property type="match status" value="1"/>
</dbReference>
<feature type="region of interest" description="Disordered" evidence="11">
    <location>
        <begin position="746"/>
        <end position="765"/>
    </location>
</feature>
<feature type="region of interest" description="Disordered" evidence="11">
    <location>
        <begin position="52"/>
        <end position="85"/>
    </location>
</feature>
<dbReference type="PROSITE" id="PS51194">
    <property type="entry name" value="HELICASE_CTER"/>
    <property type="match status" value="1"/>
</dbReference>
<dbReference type="InParanoid" id="A0A4S2MX82"/>
<dbReference type="GO" id="GO:0000965">
    <property type="term" value="P:mitochondrial RNA 3'-end processing"/>
    <property type="evidence" value="ECO:0007669"/>
    <property type="project" value="TreeGrafter"/>
</dbReference>
<evidence type="ECO:0000256" key="8">
    <source>
        <dbReference type="ARBA" id="ARBA00023128"/>
    </source>
</evidence>
<keyword evidence="6" id="KW-0067">ATP-binding</keyword>
<evidence type="ECO:0000256" key="6">
    <source>
        <dbReference type="ARBA" id="ARBA00022840"/>
    </source>
</evidence>
<dbReference type="Pfam" id="PF12513">
    <property type="entry name" value="SUV3_C"/>
    <property type="match status" value="1"/>
</dbReference>
<dbReference type="SMART" id="SM00490">
    <property type="entry name" value="HELICc"/>
    <property type="match status" value="1"/>
</dbReference>
<evidence type="ECO:0000259" key="12">
    <source>
        <dbReference type="PROSITE" id="PS50158"/>
    </source>
</evidence>
<protein>
    <recommendedName>
        <fullName evidence="2">RNA helicase</fullName>
        <ecNumber evidence="2">3.6.4.13</ecNumber>
    </recommendedName>
</protein>
<dbReference type="Gene3D" id="4.10.60.10">
    <property type="entry name" value="Zinc finger, CCHC-type"/>
    <property type="match status" value="1"/>
</dbReference>
<evidence type="ECO:0000256" key="1">
    <source>
        <dbReference type="ARBA" id="ARBA00004173"/>
    </source>
</evidence>
<proteinExistence type="predicted"/>
<keyword evidence="10" id="KW-0863">Zinc-finger</keyword>
<keyword evidence="4" id="KW-0378">Hydrolase</keyword>
<dbReference type="PANTHER" id="PTHR12131">
    <property type="entry name" value="ATP-DEPENDENT RNA AND DNA HELICASE"/>
    <property type="match status" value="1"/>
</dbReference>
<dbReference type="FunCoup" id="A0A4S2MX82">
    <property type="interactions" value="673"/>
</dbReference>
<feature type="region of interest" description="Disordered" evidence="11">
    <location>
        <begin position="892"/>
        <end position="915"/>
    </location>
</feature>
<dbReference type="GO" id="GO:0008270">
    <property type="term" value="F:zinc ion binding"/>
    <property type="evidence" value="ECO:0007669"/>
    <property type="project" value="UniProtKB-KW"/>
</dbReference>
<dbReference type="OrthoDB" id="6692397at2759"/>
<dbReference type="EC" id="3.6.4.13" evidence="2"/>
<dbReference type="Proteomes" id="UP000298138">
    <property type="component" value="Unassembled WGS sequence"/>
</dbReference>
<feature type="domain" description="Helicase C-terminal" evidence="13">
    <location>
        <begin position="389"/>
        <end position="545"/>
    </location>
</feature>
<keyword evidence="5" id="KW-0347">Helicase</keyword>
<organism evidence="14 15">
    <name type="scientific">Ascodesmis nigricans</name>
    <dbReference type="NCBI Taxonomy" id="341454"/>
    <lineage>
        <taxon>Eukaryota</taxon>
        <taxon>Fungi</taxon>
        <taxon>Dikarya</taxon>
        <taxon>Ascomycota</taxon>
        <taxon>Pezizomycotina</taxon>
        <taxon>Pezizomycetes</taxon>
        <taxon>Pezizales</taxon>
        <taxon>Ascodesmidaceae</taxon>
        <taxon>Ascodesmis</taxon>
    </lineage>
</organism>
<dbReference type="GO" id="GO:0045025">
    <property type="term" value="C:mitochondrial degradosome"/>
    <property type="evidence" value="ECO:0007669"/>
    <property type="project" value="TreeGrafter"/>
</dbReference>
<feature type="region of interest" description="Disordered" evidence="11">
    <location>
        <begin position="507"/>
        <end position="538"/>
    </location>
</feature>
<dbReference type="InterPro" id="IPR050699">
    <property type="entry name" value="RNA-DNA_Helicase"/>
</dbReference>
<dbReference type="InterPro" id="IPR022192">
    <property type="entry name" value="SUV3_C"/>
</dbReference>
<dbReference type="Gene3D" id="1.20.58.1080">
    <property type="match status" value="1"/>
</dbReference>
<evidence type="ECO:0000313" key="14">
    <source>
        <dbReference type="EMBL" id="TGZ81251.1"/>
    </source>
</evidence>
<keyword evidence="10" id="KW-0479">Metal-binding</keyword>
<dbReference type="InterPro" id="IPR036875">
    <property type="entry name" value="Znf_CCHC_sf"/>
</dbReference>
<dbReference type="GO" id="GO:0003724">
    <property type="term" value="F:RNA helicase activity"/>
    <property type="evidence" value="ECO:0007669"/>
    <property type="project" value="UniProtKB-EC"/>
</dbReference>
<evidence type="ECO:0000256" key="9">
    <source>
        <dbReference type="ARBA" id="ARBA00047984"/>
    </source>
</evidence>
<keyword evidence="15" id="KW-1185">Reference proteome</keyword>
<gene>
    <name evidence="14" type="ORF">EX30DRAFT_395746</name>
</gene>
<reference evidence="14 15" key="1">
    <citation type="submission" date="2019-04" db="EMBL/GenBank/DDBJ databases">
        <title>Comparative genomics and transcriptomics to analyze fruiting body development in filamentous ascomycetes.</title>
        <authorList>
            <consortium name="DOE Joint Genome Institute"/>
            <person name="Lutkenhaus R."/>
            <person name="Traeger S."/>
            <person name="Breuer J."/>
            <person name="Kuo A."/>
            <person name="Lipzen A."/>
            <person name="Pangilinan J."/>
            <person name="Dilworth D."/>
            <person name="Sandor L."/>
            <person name="Poggeler S."/>
            <person name="Barry K."/>
            <person name="Grigoriev I.V."/>
            <person name="Nowrousian M."/>
        </authorList>
    </citation>
    <scope>NUCLEOTIDE SEQUENCE [LARGE SCALE GENOMIC DNA]</scope>
    <source>
        <strain evidence="14 15">CBS 389.68</strain>
    </source>
</reference>
<dbReference type="AlphaFoldDB" id="A0A4S2MX82"/>
<evidence type="ECO:0000256" key="7">
    <source>
        <dbReference type="ARBA" id="ARBA00022946"/>
    </source>
</evidence>
<dbReference type="Pfam" id="PF00271">
    <property type="entry name" value="Helicase_C"/>
    <property type="match status" value="1"/>
</dbReference>
<feature type="compositionally biased region" description="Basic and acidic residues" evidence="11">
    <location>
        <begin position="892"/>
        <end position="903"/>
    </location>
</feature>
<dbReference type="SUPFAM" id="SSF52540">
    <property type="entry name" value="P-loop containing nucleoside triphosphate hydrolases"/>
    <property type="match status" value="1"/>
</dbReference>
<keyword evidence="7" id="KW-0809">Transit peptide</keyword>
<feature type="compositionally biased region" description="Polar residues" evidence="11">
    <location>
        <begin position="524"/>
        <end position="534"/>
    </location>
</feature>
<dbReference type="InterPro" id="IPR055206">
    <property type="entry name" value="DEXQc_SUV3"/>
</dbReference>
<evidence type="ECO:0000256" key="10">
    <source>
        <dbReference type="PROSITE-ProRule" id="PRU00047"/>
    </source>
</evidence>
<keyword evidence="3" id="KW-0547">Nucleotide-binding</keyword>
<feature type="domain" description="CCHC-type" evidence="12">
    <location>
        <begin position="835"/>
        <end position="850"/>
    </location>
</feature>
<dbReference type="SMART" id="SM00343">
    <property type="entry name" value="ZnF_C2HC"/>
    <property type="match status" value="1"/>
</dbReference>
<dbReference type="SUPFAM" id="SSF57756">
    <property type="entry name" value="Retrovirus zinc finger-like domains"/>
    <property type="match status" value="1"/>
</dbReference>
<comment type="subcellular location">
    <subcellularLocation>
        <location evidence="1">Mitochondrion</location>
    </subcellularLocation>
</comment>
<evidence type="ECO:0000256" key="3">
    <source>
        <dbReference type="ARBA" id="ARBA00022741"/>
    </source>
</evidence>
<dbReference type="InterPro" id="IPR027417">
    <property type="entry name" value="P-loop_NTPase"/>
</dbReference>
<dbReference type="STRING" id="341454.A0A4S2MX82"/>
<dbReference type="CDD" id="cd17913">
    <property type="entry name" value="DEXQc_Suv3"/>
    <property type="match status" value="1"/>
</dbReference>
<evidence type="ECO:0000256" key="4">
    <source>
        <dbReference type="ARBA" id="ARBA00022801"/>
    </source>
</evidence>
<dbReference type="CDD" id="cd18805">
    <property type="entry name" value="SF2_C_suv3"/>
    <property type="match status" value="1"/>
</dbReference>
<dbReference type="PROSITE" id="PS50158">
    <property type="entry name" value="ZF_CCHC"/>
    <property type="match status" value="1"/>
</dbReference>
<dbReference type="Gene3D" id="3.40.50.300">
    <property type="entry name" value="P-loop containing nucleotide triphosphate hydrolases"/>
    <property type="match status" value="2"/>
</dbReference>
<dbReference type="GO" id="GO:0003676">
    <property type="term" value="F:nucleic acid binding"/>
    <property type="evidence" value="ECO:0007669"/>
    <property type="project" value="InterPro"/>
</dbReference>
<accession>A0A4S2MX82</accession>
<dbReference type="InterPro" id="IPR001650">
    <property type="entry name" value="Helicase_C-like"/>
</dbReference>
<dbReference type="InterPro" id="IPR001878">
    <property type="entry name" value="Znf_CCHC"/>
</dbReference>
<evidence type="ECO:0000256" key="2">
    <source>
        <dbReference type="ARBA" id="ARBA00012552"/>
    </source>
</evidence>
<evidence type="ECO:0000313" key="15">
    <source>
        <dbReference type="Proteomes" id="UP000298138"/>
    </source>
</evidence>
<keyword evidence="8" id="KW-0496">Mitochondrion</keyword>
<comment type="catalytic activity">
    <reaction evidence="9">
        <text>ATP + H2O = ADP + phosphate + H(+)</text>
        <dbReference type="Rhea" id="RHEA:13065"/>
        <dbReference type="ChEBI" id="CHEBI:15377"/>
        <dbReference type="ChEBI" id="CHEBI:15378"/>
        <dbReference type="ChEBI" id="CHEBI:30616"/>
        <dbReference type="ChEBI" id="CHEBI:43474"/>
        <dbReference type="ChEBI" id="CHEBI:456216"/>
        <dbReference type="EC" id="3.6.4.13"/>
    </reaction>
</comment>
<sequence>MASLPLLRSSMRSSVCVFCSASSWRLQTARTAVTATIRPQPVRAFTSSPVLERVSKGKSKKKTQRSAEDLNKKYQQKRAEAKDAKIRKLTKPGASSLPTITKENLLNRVMVALRKINPDEDIMDSEEAKSWPKHANYPEMRKFFNSYVQSLLTQFQDESSVDYKSRIPHPNMLERIYLEDGPGELERYLWESYLFYMGYSRTNPIELRFGKMEAAADFRFPQEWYPSARSMQRTWHLHIGPTNSGKTYHALKRLEEAKTGIYAGPLRLLAYEVYERMNAKGLRCDLITGDDVRISEDGEEAPKTSSTVEMVSTSRDVDVCVLDEIQMIGDEDRGWAWTEALLGVRAKEVHMCGEERTANVIKALAASVGDKLVIHRYKRLGPLQVEKKSLEGDLRKIQPGDCVVTFSRRNIFALKKSIEEKTGRRCAVIYGSLPPETRSLQARLFNEQGNEFDILVASDAVGMGLNLSVKRIIFETMEKFNGVDMIPVPVPSVKQIAGRAGRFKPAPLVTTGTVPKTPNEIATPATTSESNTPITGKPKPTIGYVTTLEASDLNALSAAMAVDPHDILTAGVLPQTSHIERFASQHPPDVSFSEILSNLEEYMQTSKLFHVCSLQENIRAAKLFDDIPGLSIEERMMFIMAPMGRDASTLAGVKNMAKAVANNLPGSIVAIPGIDLEALDTTPKDITGLRRLESLHKFIVCYLWLSYRFPATFAPRELAMELKTIAEDKIQDCLDRIRFSRHKLLPHRRKAQQAQKLKEAETEAQAELTNHEALAPGKLAAIENGPPEDEVEEIEVFENDNNKDVLIDVGEYLTKDQQKQQQQQMAEEKKMRATCYRCGAKGHIADECRENPCIVCGARDHNERHSDKCPRLKGQDYREYLREYMRRKRQEDWAVESEKEAKANRKIRMRRGARG</sequence>
<dbReference type="GO" id="GO:0016787">
    <property type="term" value="F:hydrolase activity"/>
    <property type="evidence" value="ECO:0007669"/>
    <property type="project" value="UniProtKB-KW"/>
</dbReference>
<feature type="compositionally biased region" description="Basic and acidic residues" evidence="11">
    <location>
        <begin position="65"/>
        <end position="85"/>
    </location>
</feature>
<name>A0A4S2MX82_9PEZI</name>